<evidence type="ECO:0000313" key="4">
    <source>
        <dbReference type="Proteomes" id="UP001177003"/>
    </source>
</evidence>
<evidence type="ECO:0000256" key="1">
    <source>
        <dbReference type="SAM" id="MobiDB-lite"/>
    </source>
</evidence>
<protein>
    <submittedName>
        <fullName evidence="3">Uncharacterized protein</fullName>
    </submittedName>
</protein>
<keyword evidence="2" id="KW-0472">Membrane</keyword>
<keyword evidence="4" id="KW-1185">Reference proteome</keyword>
<dbReference type="AlphaFoldDB" id="A0AA35V304"/>
<sequence>MLQRIDFPNPILVLYLASFNTTISVGVLFPKGVKGSLKVIKAQKKEKQTEESKPIQEHAEEEVSKEIQNLGDVAKECHELLVDHVKNMKEIVDIKMVELKSEIAKEVEKIEKSYYVIHGKVDVIFDTIAKLVEYNNFYSKKLDEKTEKDSQIFANLEFLNSIKESISQANHKAELAPILELILLLPTNAPTAKHVSQGGEKGCGGIGSLKDTNKGAVVGKVMSTQILTSLSISLTTTSTTTTTRPISKGIVISESDGGSGACSMPPTSRDNQGYKGKGVLVTPSEEEKKKQQALEIKRQR</sequence>
<dbReference type="Proteomes" id="UP001177003">
    <property type="component" value="Chromosome 0"/>
</dbReference>
<organism evidence="3 4">
    <name type="scientific">Lactuca saligna</name>
    <name type="common">Willowleaf lettuce</name>
    <dbReference type="NCBI Taxonomy" id="75948"/>
    <lineage>
        <taxon>Eukaryota</taxon>
        <taxon>Viridiplantae</taxon>
        <taxon>Streptophyta</taxon>
        <taxon>Embryophyta</taxon>
        <taxon>Tracheophyta</taxon>
        <taxon>Spermatophyta</taxon>
        <taxon>Magnoliopsida</taxon>
        <taxon>eudicotyledons</taxon>
        <taxon>Gunneridae</taxon>
        <taxon>Pentapetalae</taxon>
        <taxon>asterids</taxon>
        <taxon>campanulids</taxon>
        <taxon>Asterales</taxon>
        <taxon>Asteraceae</taxon>
        <taxon>Cichorioideae</taxon>
        <taxon>Cichorieae</taxon>
        <taxon>Lactucinae</taxon>
        <taxon>Lactuca</taxon>
    </lineage>
</organism>
<feature type="transmembrane region" description="Helical" evidence="2">
    <location>
        <begin position="12"/>
        <end position="29"/>
    </location>
</feature>
<accession>A0AA35V304</accession>
<proteinExistence type="predicted"/>
<keyword evidence="2" id="KW-0812">Transmembrane</keyword>
<gene>
    <name evidence="3" type="ORF">LSALG_LOCUS1750</name>
</gene>
<reference evidence="3" key="1">
    <citation type="submission" date="2023-04" db="EMBL/GenBank/DDBJ databases">
        <authorList>
            <person name="Vijverberg K."/>
            <person name="Xiong W."/>
            <person name="Schranz E."/>
        </authorList>
    </citation>
    <scope>NUCLEOTIDE SEQUENCE</scope>
</reference>
<evidence type="ECO:0000256" key="2">
    <source>
        <dbReference type="SAM" id="Phobius"/>
    </source>
</evidence>
<dbReference type="EMBL" id="OX465086">
    <property type="protein sequence ID" value="CAI9260934.1"/>
    <property type="molecule type" value="Genomic_DNA"/>
</dbReference>
<keyword evidence="2" id="KW-1133">Transmembrane helix</keyword>
<feature type="compositionally biased region" description="Basic and acidic residues" evidence="1">
    <location>
        <begin position="285"/>
        <end position="300"/>
    </location>
</feature>
<evidence type="ECO:0000313" key="3">
    <source>
        <dbReference type="EMBL" id="CAI9260934.1"/>
    </source>
</evidence>
<name>A0AA35V304_LACSI</name>
<feature type="region of interest" description="Disordered" evidence="1">
    <location>
        <begin position="254"/>
        <end position="300"/>
    </location>
</feature>